<dbReference type="EMBL" id="JAHXCT010000003">
    <property type="protein sequence ID" value="MBW4769027.1"/>
    <property type="molecule type" value="Genomic_DNA"/>
</dbReference>
<evidence type="ECO:0000313" key="3">
    <source>
        <dbReference type="Proteomes" id="UP000788426"/>
    </source>
</evidence>
<reference evidence="2 3" key="1">
    <citation type="submission" date="2021-07" db="EMBL/GenBank/DDBJ databases">
        <title>Genomic diversity and antimicrobial resistance of Prevotella spp. isolated from chronic lung disease airways.</title>
        <authorList>
            <person name="Webb K.A."/>
            <person name="Olagoke O.S."/>
            <person name="Baird T."/>
            <person name="Neill J."/>
            <person name="Pham A."/>
            <person name="Wells T.J."/>
            <person name="Ramsay K.A."/>
            <person name="Bell S.C."/>
            <person name="Sarovich D.S."/>
            <person name="Price E.P."/>
        </authorList>
    </citation>
    <scope>NUCLEOTIDE SEQUENCE [LARGE SCALE GENOMIC DNA]</scope>
    <source>
        <strain evidence="2 3">SCHI0011.S.12</strain>
    </source>
</reference>
<feature type="region of interest" description="Disordered" evidence="1">
    <location>
        <begin position="40"/>
        <end position="65"/>
    </location>
</feature>
<sequence>MEKLNQSDLLRAMILTKNAYVQPCCSALNLEFEHHITAGSNKRIGGNAGHTGNTGTEWQEEDDDN</sequence>
<dbReference type="RefSeq" id="WP_219480446.1">
    <property type="nucleotide sequence ID" value="NZ_JABZTF010000007.1"/>
</dbReference>
<proteinExistence type="predicted"/>
<gene>
    <name evidence="2" type="ORF">KZO38_04545</name>
</gene>
<name>A0ABS6YCN3_9BACT</name>
<comment type="caution">
    <text evidence="2">The sequence shown here is derived from an EMBL/GenBank/DDBJ whole genome shotgun (WGS) entry which is preliminary data.</text>
</comment>
<organism evidence="2 3">
    <name type="scientific">Hoylesella nanceiensis</name>
    <dbReference type="NCBI Taxonomy" id="425941"/>
    <lineage>
        <taxon>Bacteria</taxon>
        <taxon>Pseudomonadati</taxon>
        <taxon>Bacteroidota</taxon>
        <taxon>Bacteroidia</taxon>
        <taxon>Bacteroidales</taxon>
        <taxon>Prevotellaceae</taxon>
        <taxon>Hoylesella</taxon>
    </lineage>
</organism>
<dbReference type="Proteomes" id="UP000788426">
    <property type="component" value="Unassembled WGS sequence"/>
</dbReference>
<protein>
    <submittedName>
        <fullName evidence="2">Uncharacterized protein</fullName>
    </submittedName>
</protein>
<evidence type="ECO:0000313" key="2">
    <source>
        <dbReference type="EMBL" id="MBW4769027.1"/>
    </source>
</evidence>
<keyword evidence="3" id="KW-1185">Reference proteome</keyword>
<evidence type="ECO:0000256" key="1">
    <source>
        <dbReference type="SAM" id="MobiDB-lite"/>
    </source>
</evidence>
<accession>A0ABS6YCN3</accession>